<evidence type="ECO:0000256" key="1">
    <source>
        <dbReference type="ARBA" id="ARBA00006174"/>
    </source>
</evidence>
<reference evidence="4 6" key="1">
    <citation type="submission" date="2020-05" db="EMBL/GenBank/DDBJ databases">
        <title>FDA dAtabase for Regulatory Grade micrObial Sequences (FDA-ARGOS): Supporting development and validation of Infectious Disease Dx tests.</title>
        <authorList>
            <person name="Sproer C."/>
            <person name="Gronow S."/>
            <person name="Severitt S."/>
            <person name="Schroder I."/>
            <person name="Tallon L."/>
            <person name="Sadzewicz L."/>
            <person name="Zhao X."/>
            <person name="Vavikolanu K."/>
            <person name="Mehta A."/>
            <person name="Aluvathingal J."/>
            <person name="Nadendla S."/>
            <person name="Myers T."/>
            <person name="Yan Y."/>
            <person name="Sichtig H."/>
        </authorList>
    </citation>
    <scope>NUCLEOTIDE SEQUENCE [LARGE SCALE GENOMIC DNA]</scope>
    <source>
        <strain evidence="4 6">FDAARGOS_787</strain>
    </source>
</reference>
<dbReference type="SUPFAM" id="SSF103378">
    <property type="entry name" value="2-methylcitrate dehydratase PrpD"/>
    <property type="match status" value="1"/>
</dbReference>
<evidence type="ECO:0000313" key="6">
    <source>
        <dbReference type="Proteomes" id="UP000509782"/>
    </source>
</evidence>
<dbReference type="InterPro" id="IPR005656">
    <property type="entry name" value="MmgE_PrpD"/>
</dbReference>
<dbReference type="AlphaFoldDB" id="A0A3R9MLJ6"/>
<protein>
    <submittedName>
        <fullName evidence="4">MmgE/PrpD family protein</fullName>
    </submittedName>
</protein>
<dbReference type="Gene3D" id="1.10.4100.10">
    <property type="entry name" value="2-methylcitrate dehydratase PrpD"/>
    <property type="match status" value="1"/>
</dbReference>
<dbReference type="Pfam" id="PF19305">
    <property type="entry name" value="MmgE_PrpD_C"/>
    <property type="match status" value="1"/>
</dbReference>
<sequence length="451" mass="47055">MLLDTIAAYGARDTQARLPEEVIHHAKRAFLDWLSALYPGTRTQPCLQLLGAHGAELGAGSSSLPGCATTAFPATAAWINGSVSHAVEFDDIYRDAIYHPGCPTIAAALALAEEADAGGRELLNAIVVGYEISTRIGAAVQPAHYRYFHTTGTVGCFGSAAAAAALCAPGDAQAMLHALATAGTLASGLQQAFRSDAMSKALHAGHAAAVGVRAGQGAAHGITGVPDILEGEVGFGAALARDPDWNVATAGLGERYNILSITQKNHGCCGHTFAAIDAALALRERGAGADDIAAIRVDTYQTALDVTGNFAPATAFEAKFSLPYVVAHAFVHGSVRLDAFAPARLADPRVLRLMRRLALQADPALTAGFPKMRAARVAVTTAAGDVLEHFAPYRKGDPESPLSDAELNDKFDELAGPVLGRARAQTLRDAVWRLDAMPVRALRLAADMPRS</sequence>
<dbReference type="Proteomes" id="UP001446337">
    <property type="component" value="Chromosome"/>
</dbReference>
<keyword evidence="7" id="KW-1185">Reference proteome</keyword>
<comment type="similarity">
    <text evidence="1">Belongs to the PrpD family.</text>
</comment>
<dbReference type="STRING" id="32002.BVK87_13455"/>
<gene>
    <name evidence="5" type="ORF">AAIK43_09040</name>
    <name evidence="4" type="ORF">FOC81_13085</name>
</gene>
<reference evidence="5 7" key="2">
    <citation type="submission" date="2024-05" db="EMBL/GenBank/DDBJ databases">
        <title>Achromobacter denitrificans. BP1, complete genome.</title>
        <authorList>
            <person name="Zhang B."/>
        </authorList>
    </citation>
    <scope>NUCLEOTIDE SEQUENCE [LARGE SCALE GENOMIC DNA]</scope>
    <source>
        <strain evidence="5 7">BP1</strain>
    </source>
</reference>
<dbReference type="Pfam" id="PF03972">
    <property type="entry name" value="MmgE_PrpD_N"/>
    <property type="match status" value="1"/>
</dbReference>
<dbReference type="EMBL" id="CP154792">
    <property type="protein sequence ID" value="XAN18167.1"/>
    <property type="molecule type" value="Genomic_DNA"/>
</dbReference>
<dbReference type="InterPro" id="IPR042183">
    <property type="entry name" value="MmgE/PrpD_sf_1"/>
</dbReference>
<dbReference type="Gene3D" id="3.30.1330.120">
    <property type="entry name" value="2-methylcitrate dehydratase PrpD"/>
    <property type="match status" value="1"/>
</dbReference>
<dbReference type="EMBL" id="CP054569">
    <property type="protein sequence ID" value="QKQ47572.1"/>
    <property type="molecule type" value="Genomic_DNA"/>
</dbReference>
<accession>A0A3R9MLJ6</accession>
<organism evidence="4 6">
    <name type="scientific">Achromobacter denitrificans</name>
    <name type="common">Alcaligenes denitrificans</name>
    <dbReference type="NCBI Taxonomy" id="32002"/>
    <lineage>
        <taxon>Bacteria</taxon>
        <taxon>Pseudomonadati</taxon>
        <taxon>Pseudomonadota</taxon>
        <taxon>Betaproteobacteria</taxon>
        <taxon>Burkholderiales</taxon>
        <taxon>Alcaligenaceae</taxon>
        <taxon>Achromobacter</taxon>
    </lineage>
</organism>
<dbReference type="PANTHER" id="PTHR16943">
    <property type="entry name" value="2-METHYLCITRATE DEHYDRATASE-RELATED"/>
    <property type="match status" value="1"/>
</dbReference>
<dbReference type="PANTHER" id="PTHR16943:SF8">
    <property type="entry name" value="2-METHYLCITRATE DEHYDRATASE"/>
    <property type="match status" value="1"/>
</dbReference>
<proteinExistence type="inferred from homology"/>
<evidence type="ECO:0000313" key="4">
    <source>
        <dbReference type="EMBL" id="QKQ47572.1"/>
    </source>
</evidence>
<evidence type="ECO:0000259" key="2">
    <source>
        <dbReference type="Pfam" id="PF03972"/>
    </source>
</evidence>
<dbReference type="InterPro" id="IPR036148">
    <property type="entry name" value="MmgE/PrpD_sf"/>
</dbReference>
<dbReference type="OrthoDB" id="9791416at2"/>
<dbReference type="GO" id="GO:0016829">
    <property type="term" value="F:lyase activity"/>
    <property type="evidence" value="ECO:0007669"/>
    <property type="project" value="InterPro"/>
</dbReference>
<dbReference type="InterPro" id="IPR045337">
    <property type="entry name" value="MmgE_PrpD_C"/>
</dbReference>
<evidence type="ECO:0000259" key="3">
    <source>
        <dbReference type="Pfam" id="PF19305"/>
    </source>
</evidence>
<feature type="domain" description="MmgE/PrpD N-terminal" evidence="2">
    <location>
        <begin position="5"/>
        <end position="246"/>
    </location>
</feature>
<name>A0A3R9MLJ6_ACHDE</name>
<dbReference type="InterPro" id="IPR042188">
    <property type="entry name" value="MmgE/PrpD_sf_2"/>
</dbReference>
<evidence type="ECO:0000313" key="7">
    <source>
        <dbReference type="Proteomes" id="UP001446337"/>
    </source>
</evidence>
<feature type="domain" description="MmgE/PrpD C-terminal" evidence="3">
    <location>
        <begin position="266"/>
        <end position="434"/>
    </location>
</feature>
<dbReference type="InterPro" id="IPR045336">
    <property type="entry name" value="MmgE_PrpD_N"/>
</dbReference>
<evidence type="ECO:0000313" key="5">
    <source>
        <dbReference type="EMBL" id="XAN18167.1"/>
    </source>
</evidence>
<dbReference type="RefSeq" id="WP_088147263.1">
    <property type="nucleotide sequence ID" value="NZ_CADIKP010000012.1"/>
</dbReference>
<dbReference type="Proteomes" id="UP000509782">
    <property type="component" value="Chromosome"/>
</dbReference>